<dbReference type="Pfam" id="PF08463">
    <property type="entry name" value="EcoEI_R_C"/>
    <property type="match status" value="1"/>
</dbReference>
<dbReference type="PANTHER" id="PTHR47396">
    <property type="entry name" value="TYPE I RESTRICTION ENZYME ECOKI R PROTEIN"/>
    <property type="match status" value="1"/>
</dbReference>
<proteinExistence type="predicted"/>
<dbReference type="Pfam" id="PF04851">
    <property type="entry name" value="ResIII"/>
    <property type="match status" value="1"/>
</dbReference>
<dbReference type="PROSITE" id="PS51194">
    <property type="entry name" value="HELICASE_CTER"/>
    <property type="match status" value="1"/>
</dbReference>
<sequence>MSNFQFLHPEFRTLQEPAAGAEQLVQSDPRASAMRARHALEQTVLWLYDNDSSLRMPYDQGLNTLMTQREFAQLVPPHVLDKMHLIKRQGNQAVHGNRSVPRVDAMALVQELFHVLFWLARTYTRASDPKHIAATWDTGKIPFLVNAEQAATEAVQFTKDELKKQEAKFQAQLAAQRAELEKREAAMAAQATTLAEREAALADVDAELAQRRAELAQAKAAALAVPDAHDYNEAETRKRLIDLMLAEAGWTLDAPAATPPVKGNASVEVPVQGMPSASGTGYADYVLWAADGKPAAVVEAKRSLKDAEVGRQQAKLYADALQAQHGQRPLIFYTNGHRTFLWDDQRYPAPREVQGFYTQDELALALVRRQTLKPLARMPIKAEIVERVYQTRAIRAITEAFTHGRRRALLTMATGTGKTRVAVALADVLMQANWAKRVLFLADRVSLVNQATNKGFKPLLPNTSVVNLLNDKNGQGRVYLSTYPTMMGLIDEMEGGQRRFGVGHFDLIIVDEAHRSVYQKYGAIFKYFDSLLVGLTATPREEVDRDTYHLFGLETGVPTDAYSLDEAVSQGFLVPHKAMSVPLKFVRSGIRYDELSPEEKEHWESLDWGDDGPPEEVSAGEINKFLFNEDTVDKMLKHLMENGLKVDGGDRLGKTIIFAVNQKHADFIEKRFNHHYPHLVNSFARVITHQSGSYAQSLIDDFSKPASAPHIAISVDMLDTGIDVPEVLNLVFFKAVRSKVKFLQMIGRGTRLCENLFGPGQHKREFVIFDFCQNFEYFNENPVGAASVVAEPLGKRLFKSRLDLLQLLRTPQPGATPVAQEDLPAYHHTGDLQTTLAEQLHGEVAAMNQNNFIVRTELGHVRRFAERSAWDKLDDTAVGQLRNHVAGLPSQLESDHITARLFDLLCVNLQLALLRKEASFAKLRERVIAIAGQLELLANVPAVQAEMALLQEVQTEGYWVGITPPIIEHLRRHVRALVKFIERQVGETVYTVLSDEIGEATEVTLKDTNTGINLAQYKKKVEAFIRANAAHVAIAKLRLNKPLTPTDLIELERFVYEAPEVEGRERFAQSYGDKPLPQFIRSLVGMDRAEAQKAFARFLDANRYSSQQIRFVEMIIERLTAHGEVTVGQLYDPPFTAIHQEGLDGAFNQQDADALAETVNEMQRLVA</sequence>
<dbReference type="CDD" id="cd18032">
    <property type="entry name" value="DEXHc_RE_I_III_res"/>
    <property type="match status" value="1"/>
</dbReference>
<protein>
    <submittedName>
        <fullName evidence="4">DEAD/DEAH box helicase family protein</fullName>
    </submittedName>
</protein>
<keyword evidence="4" id="KW-0378">Hydrolase</keyword>
<evidence type="ECO:0000259" key="3">
    <source>
        <dbReference type="PROSITE" id="PS51194"/>
    </source>
</evidence>
<dbReference type="Proteomes" id="UP001240697">
    <property type="component" value="Chromosome"/>
</dbReference>
<keyword evidence="4" id="KW-0067">ATP-binding</keyword>
<dbReference type="InterPro" id="IPR013670">
    <property type="entry name" value="EcoEI_R_C_dom"/>
</dbReference>
<accession>A0ABY8SYX1</accession>
<keyword evidence="4" id="KW-0547">Nucleotide-binding</keyword>
<dbReference type="InterPro" id="IPR001650">
    <property type="entry name" value="Helicase_C-like"/>
</dbReference>
<keyword evidence="5" id="KW-1185">Reference proteome</keyword>
<dbReference type="InterPro" id="IPR014001">
    <property type="entry name" value="Helicase_ATP-bd"/>
</dbReference>
<dbReference type="CDD" id="cd18799">
    <property type="entry name" value="SF2_C_EcoAI-like"/>
    <property type="match status" value="1"/>
</dbReference>
<name>A0ABY8SYX1_9BURK</name>
<dbReference type="RefSeq" id="WP_283488652.1">
    <property type="nucleotide sequence ID" value="NZ_CP125947.1"/>
</dbReference>
<dbReference type="InterPro" id="IPR006935">
    <property type="entry name" value="Helicase/UvrB_N"/>
</dbReference>
<dbReference type="GO" id="GO:0004386">
    <property type="term" value="F:helicase activity"/>
    <property type="evidence" value="ECO:0007669"/>
    <property type="project" value="UniProtKB-KW"/>
</dbReference>
<organism evidence="4 5">
    <name type="scientific">Comamonas resistens</name>
    <dbReference type="NCBI Taxonomy" id="3046670"/>
    <lineage>
        <taxon>Bacteria</taxon>
        <taxon>Pseudomonadati</taxon>
        <taxon>Pseudomonadota</taxon>
        <taxon>Betaproteobacteria</taxon>
        <taxon>Burkholderiales</taxon>
        <taxon>Comamonadaceae</taxon>
        <taxon>Comamonas</taxon>
    </lineage>
</organism>
<dbReference type="SMART" id="SM00487">
    <property type="entry name" value="DEXDc"/>
    <property type="match status" value="1"/>
</dbReference>
<dbReference type="PROSITE" id="PS51192">
    <property type="entry name" value="HELICASE_ATP_BIND_1"/>
    <property type="match status" value="1"/>
</dbReference>
<dbReference type="InterPro" id="IPR027417">
    <property type="entry name" value="P-loop_NTPase"/>
</dbReference>
<reference evidence="4 5" key="1">
    <citation type="submission" date="2023-05" db="EMBL/GenBank/DDBJ databases">
        <authorList>
            <person name="Yin Y."/>
            <person name="Lu Z."/>
        </authorList>
    </citation>
    <scope>NUCLEOTIDE SEQUENCE [LARGE SCALE GENOMIC DNA]</scope>
    <source>
        <strain evidence="4 5">ZM22</strain>
    </source>
</reference>
<evidence type="ECO:0000256" key="1">
    <source>
        <dbReference type="SAM" id="Coils"/>
    </source>
</evidence>
<gene>
    <name evidence="4" type="ORF">QMY55_11150</name>
</gene>
<dbReference type="Gene3D" id="3.40.50.300">
    <property type="entry name" value="P-loop containing nucleotide triphosphate hydrolases"/>
    <property type="match status" value="2"/>
</dbReference>
<keyword evidence="4" id="KW-0347">Helicase</keyword>
<keyword evidence="1" id="KW-0175">Coiled coil</keyword>
<dbReference type="EMBL" id="CP125947">
    <property type="protein sequence ID" value="WHS67625.1"/>
    <property type="molecule type" value="Genomic_DNA"/>
</dbReference>
<evidence type="ECO:0000313" key="4">
    <source>
        <dbReference type="EMBL" id="WHS67625.1"/>
    </source>
</evidence>
<dbReference type="Gene3D" id="3.90.1570.30">
    <property type="match status" value="1"/>
</dbReference>
<dbReference type="Pfam" id="PF13643">
    <property type="entry name" value="DUF4145"/>
    <property type="match status" value="1"/>
</dbReference>
<dbReference type="PANTHER" id="PTHR47396:SF1">
    <property type="entry name" value="ATP-DEPENDENT HELICASE IRC3-RELATED"/>
    <property type="match status" value="1"/>
</dbReference>
<feature type="domain" description="Helicase ATP-binding" evidence="2">
    <location>
        <begin position="399"/>
        <end position="557"/>
    </location>
</feature>
<dbReference type="SUPFAM" id="SSF52540">
    <property type="entry name" value="P-loop containing nucleoside triphosphate hydrolases"/>
    <property type="match status" value="1"/>
</dbReference>
<dbReference type="InterPro" id="IPR050742">
    <property type="entry name" value="Helicase_Restrict-Modif_Enz"/>
</dbReference>
<evidence type="ECO:0000313" key="5">
    <source>
        <dbReference type="Proteomes" id="UP001240697"/>
    </source>
</evidence>
<dbReference type="Pfam" id="PF00271">
    <property type="entry name" value="Helicase_C"/>
    <property type="match status" value="1"/>
</dbReference>
<feature type="coiled-coil region" evidence="1">
    <location>
        <begin position="148"/>
        <end position="221"/>
    </location>
</feature>
<feature type="domain" description="Helicase C-terminal" evidence="3">
    <location>
        <begin position="631"/>
        <end position="824"/>
    </location>
</feature>
<dbReference type="InterPro" id="IPR025285">
    <property type="entry name" value="DUF4145"/>
</dbReference>
<evidence type="ECO:0000259" key="2">
    <source>
        <dbReference type="PROSITE" id="PS51192"/>
    </source>
</evidence>